<name>A0ABW1ZF23_9DEIO</name>
<comment type="caution">
    <text evidence="5">The sequence shown here is derived from an EMBL/GenBank/DDBJ whole genome shotgun (WGS) entry which is preliminary data.</text>
</comment>
<gene>
    <name evidence="5" type="ORF">ACFP90_03180</name>
</gene>
<organism evidence="5 6">
    <name type="scientific">Deinococcus multiflagellatus</name>
    <dbReference type="NCBI Taxonomy" id="1656887"/>
    <lineage>
        <taxon>Bacteria</taxon>
        <taxon>Thermotogati</taxon>
        <taxon>Deinococcota</taxon>
        <taxon>Deinococci</taxon>
        <taxon>Deinococcales</taxon>
        <taxon>Deinococcaceae</taxon>
        <taxon>Deinococcus</taxon>
    </lineage>
</organism>
<reference evidence="6" key="1">
    <citation type="journal article" date="2019" name="Int. J. Syst. Evol. Microbiol.">
        <title>The Global Catalogue of Microorganisms (GCM) 10K type strain sequencing project: providing services to taxonomists for standard genome sequencing and annotation.</title>
        <authorList>
            <consortium name="The Broad Institute Genomics Platform"/>
            <consortium name="The Broad Institute Genome Sequencing Center for Infectious Disease"/>
            <person name="Wu L."/>
            <person name="Ma J."/>
        </authorList>
    </citation>
    <scope>NUCLEOTIDE SEQUENCE [LARGE SCALE GENOMIC DNA]</scope>
    <source>
        <strain evidence="6">CCUG 63830</strain>
    </source>
</reference>
<dbReference type="RefSeq" id="WP_380058124.1">
    <property type="nucleotide sequence ID" value="NZ_JBHSWB010000001.1"/>
</dbReference>
<dbReference type="InterPro" id="IPR019539">
    <property type="entry name" value="GalKase_N"/>
</dbReference>
<evidence type="ECO:0000256" key="2">
    <source>
        <dbReference type="ARBA" id="ARBA00022840"/>
    </source>
</evidence>
<proteinExistence type="predicted"/>
<dbReference type="Proteomes" id="UP001596317">
    <property type="component" value="Unassembled WGS sequence"/>
</dbReference>
<dbReference type="Pfam" id="PF10509">
    <property type="entry name" value="GalKase_gal_bdg"/>
    <property type="match status" value="1"/>
</dbReference>
<feature type="region of interest" description="Disordered" evidence="3">
    <location>
        <begin position="1"/>
        <end position="25"/>
    </location>
</feature>
<evidence type="ECO:0000259" key="4">
    <source>
        <dbReference type="Pfam" id="PF10509"/>
    </source>
</evidence>
<evidence type="ECO:0000313" key="6">
    <source>
        <dbReference type="Proteomes" id="UP001596317"/>
    </source>
</evidence>
<keyword evidence="1" id="KW-0547">Nucleotide-binding</keyword>
<evidence type="ECO:0000313" key="5">
    <source>
        <dbReference type="EMBL" id="MFC6659484.1"/>
    </source>
</evidence>
<evidence type="ECO:0000256" key="1">
    <source>
        <dbReference type="ARBA" id="ARBA00022741"/>
    </source>
</evidence>
<protein>
    <submittedName>
        <fullName evidence="5">Galactokinase family protein</fullName>
    </submittedName>
</protein>
<evidence type="ECO:0000256" key="3">
    <source>
        <dbReference type="SAM" id="MobiDB-lite"/>
    </source>
</evidence>
<dbReference type="EMBL" id="JBHSWB010000001">
    <property type="protein sequence ID" value="MFC6659484.1"/>
    <property type="molecule type" value="Genomic_DNA"/>
</dbReference>
<keyword evidence="6" id="KW-1185">Reference proteome</keyword>
<feature type="domain" description="Galactokinase N-terminal" evidence="4">
    <location>
        <begin position="2"/>
        <end position="17"/>
    </location>
</feature>
<sequence length="25" mass="2892">MNLLGEHTDYQGASCCPRPFRRSPR</sequence>
<keyword evidence="2" id="KW-0067">ATP-binding</keyword>
<accession>A0ABW1ZF23</accession>